<feature type="short sequence motif" description="GXSXG" evidence="4">
    <location>
        <begin position="45"/>
        <end position="49"/>
    </location>
</feature>
<comment type="caution">
    <text evidence="6">The sequence shown here is derived from an EMBL/GenBank/DDBJ whole genome shotgun (WGS) entry which is preliminary data.</text>
</comment>
<keyword evidence="7" id="KW-1185">Reference proteome</keyword>
<feature type="domain" description="PNPLA" evidence="5">
    <location>
        <begin position="10"/>
        <end position="222"/>
    </location>
</feature>
<proteinExistence type="predicted"/>
<dbReference type="InterPro" id="IPR002641">
    <property type="entry name" value="PNPLA_dom"/>
</dbReference>
<dbReference type="PROSITE" id="PS51635">
    <property type="entry name" value="PNPLA"/>
    <property type="match status" value="1"/>
</dbReference>
<gene>
    <name evidence="6" type="ORF">F3N42_07635</name>
</gene>
<dbReference type="AlphaFoldDB" id="A0A5N0TAE2"/>
<dbReference type="CDD" id="cd07209">
    <property type="entry name" value="Pat_hypo_Ecoli_Z1214_like"/>
    <property type="match status" value="1"/>
</dbReference>
<protein>
    <submittedName>
        <fullName evidence="6">Patatin-like phospholipase family protein</fullName>
    </submittedName>
</protein>
<sequence length="378" mass="40533">MEQATGVCGLVLPGGGARGAYQVGVLKAIAELYPRPAGPFRVVTGTSAGAINAAVVASHAHEFAAGIERLAAFWGSMHCARIYRTDALTVLGSGLRWAMGLGSGGLLNVAPKALLDNNPLRNFLQSTLQLEGVETAIDQGALDGVAITASGYTRAGAVSFFQARPGIKPWRRHRREGLPARLDVSHLMASAALPMLFPAERLGDEYFGDGGMRMTAPLSPAIHLGAEKILVIATRDERPDPAPTAPTRYPSPAEIGGYLLDTIFMDTLNADLARLGRVNRTLSLVPDTDRQATGLKYIDALVIRPSRDLRDMTAGHAADIPWAVKLMLRSLGGWGRDWRMASYLLFEAPYCQALMDLGYADGMAQQRRIRDFLGPAAD</sequence>
<accession>A0A5N0TAE2</accession>
<dbReference type="PANTHER" id="PTHR14226">
    <property type="entry name" value="NEUROPATHY TARGET ESTERASE/SWISS CHEESE D.MELANOGASTER"/>
    <property type="match status" value="1"/>
</dbReference>
<evidence type="ECO:0000256" key="4">
    <source>
        <dbReference type="PROSITE-ProRule" id="PRU01161"/>
    </source>
</evidence>
<dbReference type="GO" id="GO:0016042">
    <property type="term" value="P:lipid catabolic process"/>
    <property type="evidence" value="ECO:0007669"/>
    <property type="project" value="UniProtKB-UniRule"/>
</dbReference>
<keyword evidence="1 4" id="KW-0378">Hydrolase</keyword>
<evidence type="ECO:0000256" key="1">
    <source>
        <dbReference type="ARBA" id="ARBA00022801"/>
    </source>
</evidence>
<dbReference type="EMBL" id="VYXP01000004">
    <property type="protein sequence ID" value="KAA9132033.1"/>
    <property type="molecule type" value="Genomic_DNA"/>
</dbReference>
<keyword evidence="2 4" id="KW-0442">Lipid degradation</keyword>
<feature type="short sequence motif" description="GXGXXG" evidence="4">
    <location>
        <begin position="14"/>
        <end position="19"/>
    </location>
</feature>
<organism evidence="6 7">
    <name type="scientific">Marinihelvus fidelis</name>
    <dbReference type="NCBI Taxonomy" id="2613842"/>
    <lineage>
        <taxon>Bacteria</taxon>
        <taxon>Pseudomonadati</taxon>
        <taxon>Pseudomonadota</taxon>
        <taxon>Gammaproteobacteria</taxon>
        <taxon>Chromatiales</taxon>
        <taxon>Wenzhouxiangellaceae</taxon>
        <taxon>Marinihelvus</taxon>
    </lineage>
</organism>
<evidence type="ECO:0000313" key="7">
    <source>
        <dbReference type="Proteomes" id="UP000325372"/>
    </source>
</evidence>
<dbReference type="RefSeq" id="WP_150863823.1">
    <property type="nucleotide sequence ID" value="NZ_VYXP01000004.1"/>
</dbReference>
<dbReference type="InterPro" id="IPR016035">
    <property type="entry name" value="Acyl_Trfase/lysoPLipase"/>
</dbReference>
<evidence type="ECO:0000256" key="2">
    <source>
        <dbReference type="ARBA" id="ARBA00022963"/>
    </source>
</evidence>
<feature type="active site" description="Nucleophile" evidence="4">
    <location>
        <position position="47"/>
    </location>
</feature>
<dbReference type="SUPFAM" id="SSF52151">
    <property type="entry name" value="FabD/lysophospholipase-like"/>
    <property type="match status" value="1"/>
</dbReference>
<feature type="active site" description="Proton acceptor" evidence="4">
    <location>
        <position position="209"/>
    </location>
</feature>
<keyword evidence="3 4" id="KW-0443">Lipid metabolism</keyword>
<dbReference type="GO" id="GO:0016787">
    <property type="term" value="F:hydrolase activity"/>
    <property type="evidence" value="ECO:0007669"/>
    <property type="project" value="UniProtKB-UniRule"/>
</dbReference>
<evidence type="ECO:0000256" key="3">
    <source>
        <dbReference type="ARBA" id="ARBA00023098"/>
    </source>
</evidence>
<reference evidence="6 7" key="1">
    <citation type="submission" date="2019-09" db="EMBL/GenBank/DDBJ databases">
        <title>Wenzhouxiangella sp. Genome sequencing and assembly.</title>
        <authorList>
            <person name="Zhang R."/>
        </authorList>
    </citation>
    <scope>NUCLEOTIDE SEQUENCE [LARGE SCALE GENOMIC DNA]</scope>
    <source>
        <strain evidence="6 7">W260</strain>
    </source>
</reference>
<dbReference type="Gene3D" id="3.40.1090.10">
    <property type="entry name" value="Cytosolic phospholipase A2 catalytic domain"/>
    <property type="match status" value="1"/>
</dbReference>
<dbReference type="PANTHER" id="PTHR14226:SF57">
    <property type="entry name" value="BLR7027 PROTEIN"/>
    <property type="match status" value="1"/>
</dbReference>
<evidence type="ECO:0000313" key="6">
    <source>
        <dbReference type="EMBL" id="KAA9132033.1"/>
    </source>
</evidence>
<evidence type="ECO:0000259" key="5">
    <source>
        <dbReference type="PROSITE" id="PS51635"/>
    </source>
</evidence>
<dbReference type="Proteomes" id="UP000325372">
    <property type="component" value="Unassembled WGS sequence"/>
</dbReference>
<dbReference type="Pfam" id="PF01734">
    <property type="entry name" value="Patatin"/>
    <property type="match status" value="1"/>
</dbReference>
<name>A0A5N0TAE2_9GAMM</name>
<feature type="short sequence motif" description="DGA/G" evidence="4">
    <location>
        <begin position="209"/>
        <end position="211"/>
    </location>
</feature>
<dbReference type="InterPro" id="IPR050301">
    <property type="entry name" value="NTE"/>
</dbReference>